<name>A0A0F9L368_9ZZZZ</name>
<accession>A0A0F9L368</accession>
<dbReference type="AlphaFoldDB" id="A0A0F9L368"/>
<organism evidence="1">
    <name type="scientific">marine sediment metagenome</name>
    <dbReference type="NCBI Taxonomy" id="412755"/>
    <lineage>
        <taxon>unclassified sequences</taxon>
        <taxon>metagenomes</taxon>
        <taxon>ecological metagenomes</taxon>
    </lineage>
</organism>
<sequence>MLNKLKEILTSKWKILKEILITAGSKIRILLKDTANKLVDIAKSAWISIKVNVLYWERNYFERKGDKAYANGDRLWIKAEKINTILFKDVDIVDGDSEDIPTNIADIID</sequence>
<comment type="caution">
    <text evidence="1">The sequence shown here is derived from an EMBL/GenBank/DDBJ whole genome shotgun (WGS) entry which is preliminary data.</text>
</comment>
<dbReference type="EMBL" id="LAZR01008004">
    <property type="protein sequence ID" value="KKM81546.1"/>
    <property type="molecule type" value="Genomic_DNA"/>
</dbReference>
<evidence type="ECO:0000313" key="1">
    <source>
        <dbReference type="EMBL" id="KKM81546.1"/>
    </source>
</evidence>
<proteinExistence type="predicted"/>
<protein>
    <submittedName>
        <fullName evidence="1">Uncharacterized protein</fullName>
    </submittedName>
</protein>
<gene>
    <name evidence="1" type="ORF">LCGC14_1328690</name>
</gene>
<reference evidence="1" key="1">
    <citation type="journal article" date="2015" name="Nature">
        <title>Complex archaea that bridge the gap between prokaryotes and eukaryotes.</title>
        <authorList>
            <person name="Spang A."/>
            <person name="Saw J.H."/>
            <person name="Jorgensen S.L."/>
            <person name="Zaremba-Niedzwiedzka K."/>
            <person name="Martijn J."/>
            <person name="Lind A.E."/>
            <person name="van Eijk R."/>
            <person name="Schleper C."/>
            <person name="Guy L."/>
            <person name="Ettema T.J."/>
        </authorList>
    </citation>
    <scope>NUCLEOTIDE SEQUENCE</scope>
</reference>